<dbReference type="PROSITE" id="PS51195">
    <property type="entry name" value="Q_MOTIF"/>
    <property type="match status" value="1"/>
</dbReference>
<keyword evidence="2 11" id="KW-0227">DNA damage</keyword>
<evidence type="ECO:0000256" key="3">
    <source>
        <dbReference type="ARBA" id="ARBA00022801"/>
    </source>
</evidence>
<dbReference type="InterPro" id="IPR050474">
    <property type="entry name" value="Hel308_SKI2-like"/>
</dbReference>
<evidence type="ECO:0000256" key="11">
    <source>
        <dbReference type="HAMAP-Rule" id="MF_00442"/>
    </source>
</evidence>
<keyword evidence="1 11" id="KW-0547">Nucleotide-binding</keyword>
<dbReference type="PROSITE" id="PS51192">
    <property type="entry name" value="HELICASE_ATP_BIND_1"/>
    <property type="match status" value="1"/>
</dbReference>
<organism evidence="16">
    <name type="scientific">uncultured Poseidoniia archaeon</name>
    <dbReference type="NCBI Taxonomy" id="1697135"/>
    <lineage>
        <taxon>Archaea</taxon>
        <taxon>Methanobacteriati</taxon>
        <taxon>Thermoplasmatota</taxon>
        <taxon>Candidatus Poseidoniia</taxon>
        <taxon>environmental samples</taxon>
    </lineage>
</organism>
<dbReference type="Pfam" id="PF20470">
    <property type="entry name" value="HTH_61"/>
    <property type="match status" value="1"/>
</dbReference>
<dbReference type="PANTHER" id="PTHR47961:SF10">
    <property type="entry name" value="ATP-DEPENDENT DNA HELICASE HEL308"/>
    <property type="match status" value="1"/>
</dbReference>
<comment type="function">
    <text evidence="11">DNA-dependent ATPase and 3'-5' DNA helicase that may be involved in repair of stalled replication forks.</text>
</comment>
<feature type="domain" description="DEAD-box RNA helicase Q" evidence="15">
    <location>
        <begin position="27"/>
        <end position="56"/>
    </location>
</feature>
<evidence type="ECO:0000256" key="4">
    <source>
        <dbReference type="ARBA" id="ARBA00022806"/>
    </source>
</evidence>
<feature type="domain" description="Helicase ATP-binding" evidence="13">
    <location>
        <begin position="59"/>
        <end position="229"/>
    </location>
</feature>
<protein>
    <recommendedName>
        <fullName evidence="11">ATP-dependent DNA helicase Hel308</fullName>
        <ecNumber evidence="11">5.6.2.4</ecNumber>
    </recommendedName>
    <alternativeName>
        <fullName evidence="11">DNA 3'-5' helicase Hel308</fullName>
    </alternativeName>
</protein>
<feature type="domain" description="Helicase C-terminal" evidence="14">
    <location>
        <begin position="275"/>
        <end position="481"/>
    </location>
</feature>
<evidence type="ECO:0000256" key="9">
    <source>
        <dbReference type="ARBA" id="ARBA00034617"/>
    </source>
</evidence>
<comment type="subunit">
    <text evidence="11">Monomer.</text>
</comment>
<keyword evidence="3 11" id="KW-0378">Hydrolase</keyword>
<dbReference type="InterPro" id="IPR036388">
    <property type="entry name" value="WH-like_DNA-bd_sf"/>
</dbReference>
<evidence type="ECO:0000256" key="2">
    <source>
        <dbReference type="ARBA" id="ARBA00022763"/>
    </source>
</evidence>
<dbReference type="Pfam" id="PF00271">
    <property type="entry name" value="Helicase_C"/>
    <property type="match status" value="1"/>
</dbReference>
<comment type="catalytic activity">
    <reaction evidence="9 11">
        <text>Couples ATP hydrolysis with the unwinding of duplex DNA by translocating in the 3'-5' direction.</text>
        <dbReference type="EC" id="5.6.2.4"/>
    </reaction>
</comment>
<dbReference type="InterPro" id="IPR048772">
    <property type="entry name" value="Hel308-like_dom4"/>
</dbReference>
<feature type="binding site" evidence="11">
    <location>
        <position position="55"/>
    </location>
    <ligand>
        <name>ATP</name>
        <dbReference type="ChEBI" id="CHEBI:30616"/>
    </ligand>
</feature>
<dbReference type="Gene3D" id="3.40.50.300">
    <property type="entry name" value="P-loop containing nucleotide triphosphate hydrolases"/>
    <property type="match status" value="2"/>
</dbReference>
<dbReference type="GO" id="GO:0016887">
    <property type="term" value="F:ATP hydrolysis activity"/>
    <property type="evidence" value="ECO:0007669"/>
    <property type="project" value="RHEA"/>
</dbReference>
<dbReference type="SUPFAM" id="SSF158702">
    <property type="entry name" value="Sec63 N-terminal domain-like"/>
    <property type="match status" value="1"/>
</dbReference>
<comment type="similarity">
    <text evidence="11">Belongs to the helicase family. Hel308 subfamily.</text>
</comment>
<dbReference type="GO" id="GO:0003724">
    <property type="term" value="F:RNA helicase activity"/>
    <property type="evidence" value="ECO:0007669"/>
    <property type="project" value="InterPro"/>
</dbReference>
<sequence>MELTTRHPLERPIMRMFVSHSGGGSKKTIEQLGLSPDIVNLLREKWGIKELYPPQQEALPHALSGKNLMLTIPTASGKSLVAHLTIAHRLKNDLINQKAVYVVPLKALASEKYDELKEVADVVGLKVALAVGDRSGEINSIEDSDILVCTSEKLDSLLRNRSNIISNIGIIVSDEFHLLHDHSRGPTLEVLISRIRHKKPDTQIIALSATVGNSEELAKWLGAKLIQSEWRPVSLHSGTLTELQVKVHRIDGKGNEKWPEPRIINGEKEKVLHAALDDTISDNGQLLIFVNSRKSSQKEARELSKHILNRVKNEPNFDNGDRFVKLNKVSESINQNENSSPLGKKLSNSVKGGIAFHHAGLSNQQRKNIEELFKSGDLFCIVATPTLAQGVNLPARRVIIRDVKRWSTAASRNMPMPIMEIKQMLGRAGRPKYDKRGDAWIISKNLDDEIKNVEHFLLSEPEEITSKLANPNAQTAEEDPAMLTHILSLIATSDMNDRDALGKFFSKTFLSTHLESEYLENQIDRVIKWLYDNDMITKEGESKRVKERIIKEESGRKSEENWDDEVPNWAESATKISGVNLNNNQNNFSDVTPRKGPAIFGFKKASNYEVEEIEVPDPPSMVYSATSLGLRISRLYLNPVTGKILKDGLTNAMKILTGIDLERQISPFSLLHLVTCTPDFIPLWPQKKDLEKIQDALYGHERELLTRSVDLDDERRMKGALVLQSWIEETSMNDLETEWNVQPGDLRSRVDLAEWLLYSTRVILMEDEELSRMNKESHRVLFEAIDETHRRTRYGCKSDLISLVSLRGIGRVRAREMVEKLGVVNVKDIALLTENDKIKLSELRGWSIKLVNKIVKNAIETSQRTK</sequence>
<dbReference type="SUPFAM" id="SSF46785">
    <property type="entry name" value="Winged helix' DNA-binding domain"/>
    <property type="match status" value="1"/>
</dbReference>
<dbReference type="PANTHER" id="PTHR47961">
    <property type="entry name" value="DNA POLYMERASE THETA, PUTATIVE (AFU_ORTHOLOGUE AFUA_1G05260)-RELATED"/>
    <property type="match status" value="1"/>
</dbReference>
<dbReference type="InterPro" id="IPR001650">
    <property type="entry name" value="Helicase_C-like"/>
</dbReference>
<evidence type="ECO:0000256" key="5">
    <source>
        <dbReference type="ARBA" id="ARBA00022840"/>
    </source>
</evidence>
<dbReference type="Gene3D" id="1.10.10.10">
    <property type="entry name" value="Winged helix-like DNA-binding domain superfamily/Winged helix DNA-binding domain"/>
    <property type="match status" value="1"/>
</dbReference>
<dbReference type="GO" id="GO:0005524">
    <property type="term" value="F:ATP binding"/>
    <property type="evidence" value="ECO:0007669"/>
    <property type="project" value="UniProtKB-UniRule"/>
</dbReference>
<dbReference type="SMART" id="SM00490">
    <property type="entry name" value="HELICc"/>
    <property type="match status" value="1"/>
</dbReference>
<dbReference type="Gene3D" id="1.10.3380.30">
    <property type="match status" value="1"/>
</dbReference>
<dbReference type="SMART" id="SM00487">
    <property type="entry name" value="DEXDc"/>
    <property type="match status" value="1"/>
</dbReference>
<dbReference type="InterPro" id="IPR036390">
    <property type="entry name" value="WH_DNA-bd_sf"/>
</dbReference>
<evidence type="ECO:0000259" key="15">
    <source>
        <dbReference type="PROSITE" id="PS51195"/>
    </source>
</evidence>
<keyword evidence="4 11" id="KW-0347">Helicase</keyword>
<comment type="catalytic activity">
    <reaction evidence="10 11">
        <text>ATP + H2O = ADP + phosphate + H(+)</text>
        <dbReference type="Rhea" id="RHEA:13065"/>
        <dbReference type="ChEBI" id="CHEBI:15377"/>
        <dbReference type="ChEBI" id="CHEBI:15378"/>
        <dbReference type="ChEBI" id="CHEBI:30616"/>
        <dbReference type="ChEBI" id="CHEBI:43474"/>
        <dbReference type="ChEBI" id="CHEBI:456216"/>
        <dbReference type="EC" id="5.6.2.4"/>
    </reaction>
</comment>
<dbReference type="Pfam" id="PF21280">
    <property type="entry name" value="Helicase_dom4_arc"/>
    <property type="match status" value="1"/>
</dbReference>
<dbReference type="SUPFAM" id="SSF52540">
    <property type="entry name" value="P-loop containing nucleoside triphosphate hydrolases"/>
    <property type="match status" value="2"/>
</dbReference>
<keyword evidence="5 11" id="KW-0067">ATP-binding</keyword>
<evidence type="ECO:0000256" key="8">
    <source>
        <dbReference type="ARBA" id="ARBA00023235"/>
    </source>
</evidence>
<dbReference type="InterPro" id="IPR046931">
    <property type="entry name" value="HTH_61"/>
</dbReference>
<dbReference type="GO" id="GO:0006281">
    <property type="term" value="P:DNA repair"/>
    <property type="evidence" value="ECO:0007669"/>
    <property type="project" value="UniProtKB-UniRule"/>
</dbReference>
<dbReference type="CDD" id="cd18795">
    <property type="entry name" value="SF2_C_Ski2"/>
    <property type="match status" value="1"/>
</dbReference>
<dbReference type="PROSITE" id="PS51194">
    <property type="entry name" value="HELICASE_CTER"/>
    <property type="match status" value="1"/>
</dbReference>
<gene>
    <name evidence="11" type="primary">hel308</name>
</gene>
<dbReference type="EC" id="5.6.2.4" evidence="11"/>
<dbReference type="InterPro" id="IPR014001">
    <property type="entry name" value="Helicase_ATP-bd"/>
</dbReference>
<evidence type="ECO:0000256" key="7">
    <source>
        <dbReference type="ARBA" id="ARBA00023204"/>
    </source>
</evidence>
<dbReference type="InterPro" id="IPR022965">
    <property type="entry name" value="Helicase_Hel308"/>
</dbReference>
<keyword evidence="7 11" id="KW-0234">DNA repair</keyword>
<proteinExistence type="inferred from homology"/>
<dbReference type="Pfam" id="PF00270">
    <property type="entry name" value="DEAD"/>
    <property type="match status" value="1"/>
</dbReference>
<evidence type="ECO:0000256" key="10">
    <source>
        <dbReference type="ARBA" id="ARBA00048988"/>
    </source>
</evidence>
<accession>A0A1B1T8S4</accession>
<evidence type="ECO:0000313" key="16">
    <source>
        <dbReference type="EMBL" id="ANV78680.1"/>
    </source>
</evidence>
<reference evidence="16" key="2">
    <citation type="journal article" date="2015" name="ISME J.">
        <title>A new class of marine Euryarchaeota group II from the Mediterranean deep chlorophyll maximum.</title>
        <authorList>
            <person name="Martin-Cuadrado A.B."/>
            <person name="Garcia-Heredia I."/>
            <person name="Molto A.G."/>
            <person name="Lopez-Ubeda R."/>
            <person name="Kimes N."/>
            <person name="Lopez-Garcia P."/>
            <person name="Moreira D."/>
            <person name="Rodriguez-Valera F."/>
        </authorList>
    </citation>
    <scope>NUCLEOTIDE SEQUENCE</scope>
</reference>
<evidence type="ECO:0000259" key="14">
    <source>
        <dbReference type="PROSITE" id="PS51194"/>
    </source>
</evidence>
<evidence type="ECO:0000256" key="1">
    <source>
        <dbReference type="ARBA" id="ARBA00022741"/>
    </source>
</evidence>
<dbReference type="InterPro" id="IPR014014">
    <property type="entry name" value="RNA_helicase_DEAD_Q_motif"/>
</dbReference>
<keyword evidence="8 11" id="KW-0413">Isomerase</keyword>
<evidence type="ECO:0000256" key="12">
    <source>
        <dbReference type="PROSITE-ProRule" id="PRU00552"/>
    </source>
</evidence>
<keyword evidence="6 11" id="KW-0238">DNA-binding</keyword>
<name>A0A1B1T8S4_9ARCH</name>
<dbReference type="InterPro" id="IPR011545">
    <property type="entry name" value="DEAD/DEAH_box_helicase_dom"/>
</dbReference>
<dbReference type="Gene3D" id="1.10.150.20">
    <property type="entry name" value="5' to 3' exonuclease, C-terminal subdomain"/>
    <property type="match status" value="1"/>
</dbReference>
<dbReference type="InterPro" id="IPR027417">
    <property type="entry name" value="P-loop_NTPase"/>
</dbReference>
<feature type="short sequence motif" description="Q motif" evidence="12">
    <location>
        <begin position="27"/>
        <end position="56"/>
    </location>
</feature>
<reference evidence="16" key="1">
    <citation type="submission" date="2014-11" db="EMBL/GenBank/DDBJ databases">
        <authorList>
            <person name="Zhu J."/>
            <person name="Qi W."/>
            <person name="Song R."/>
        </authorList>
    </citation>
    <scope>NUCLEOTIDE SEQUENCE</scope>
</reference>
<dbReference type="HAMAP" id="MF_00442">
    <property type="entry name" value="Helicase_Hel308"/>
    <property type="match status" value="1"/>
</dbReference>
<dbReference type="GO" id="GO:0003677">
    <property type="term" value="F:DNA binding"/>
    <property type="evidence" value="ECO:0007669"/>
    <property type="project" value="UniProtKB-UniRule"/>
</dbReference>
<evidence type="ECO:0000256" key="6">
    <source>
        <dbReference type="ARBA" id="ARBA00023125"/>
    </source>
</evidence>
<dbReference type="AlphaFoldDB" id="A0A1B1T8S4"/>
<dbReference type="GO" id="GO:0043138">
    <property type="term" value="F:3'-5' DNA helicase activity"/>
    <property type="evidence" value="ECO:0007669"/>
    <property type="project" value="UniProtKB-UniRule"/>
</dbReference>
<evidence type="ECO:0000259" key="13">
    <source>
        <dbReference type="PROSITE" id="PS51192"/>
    </source>
</evidence>
<dbReference type="EMBL" id="KP211793">
    <property type="protein sequence ID" value="ANV78680.1"/>
    <property type="molecule type" value="Genomic_DNA"/>
</dbReference>